<keyword evidence="1" id="KW-0812">Transmembrane</keyword>
<accession>A0A5K7XPA3</accession>
<evidence type="ECO:0000313" key="3">
    <source>
        <dbReference type="Proteomes" id="UP000326837"/>
    </source>
</evidence>
<name>A0A5K7XPA3_9BACT</name>
<organism evidence="2 3">
    <name type="scientific">Lacipirellula parvula</name>
    <dbReference type="NCBI Taxonomy" id="2650471"/>
    <lineage>
        <taxon>Bacteria</taxon>
        <taxon>Pseudomonadati</taxon>
        <taxon>Planctomycetota</taxon>
        <taxon>Planctomycetia</taxon>
        <taxon>Pirellulales</taxon>
        <taxon>Lacipirellulaceae</taxon>
        <taxon>Lacipirellula</taxon>
    </lineage>
</organism>
<sequence length="38" mass="3990">MRYSASREKFGGEAAAGTLGIAAAPLLVLAKLSDRRLQ</sequence>
<dbReference type="Proteomes" id="UP000326837">
    <property type="component" value="Chromosome"/>
</dbReference>
<dbReference type="EMBL" id="AP021861">
    <property type="protein sequence ID" value="BBO35139.1"/>
    <property type="molecule type" value="Genomic_DNA"/>
</dbReference>
<evidence type="ECO:0000313" key="2">
    <source>
        <dbReference type="EMBL" id="BBO35139.1"/>
    </source>
</evidence>
<keyword evidence="1" id="KW-1133">Transmembrane helix</keyword>
<evidence type="ECO:0000256" key="1">
    <source>
        <dbReference type="SAM" id="Phobius"/>
    </source>
</evidence>
<gene>
    <name evidence="2" type="ORF">PLANPX_4751</name>
</gene>
<protein>
    <submittedName>
        <fullName evidence="2">Uncharacterized protein</fullName>
    </submittedName>
</protein>
<dbReference type="AlphaFoldDB" id="A0A5K7XPA3"/>
<reference evidence="3" key="1">
    <citation type="submission" date="2019-10" db="EMBL/GenBank/DDBJ databases">
        <title>Lacipirellula parvula gen. nov., sp. nov., representing a lineage of planctomycetes widespread in freshwater anoxic habitats, and description of the family Lacipirellulaceae.</title>
        <authorList>
            <person name="Dedysh S.N."/>
            <person name="Kulichevskaya I.S."/>
            <person name="Beletsky A.V."/>
            <person name="Rakitin A.L."/>
            <person name="Mardanov A.V."/>
            <person name="Ivanova A.A."/>
            <person name="Saltykova V.X."/>
            <person name="Rijpstra W.I.C."/>
            <person name="Sinninghe Damste J.S."/>
            <person name="Ravin N.V."/>
        </authorList>
    </citation>
    <scope>NUCLEOTIDE SEQUENCE [LARGE SCALE GENOMIC DNA]</scope>
    <source>
        <strain evidence="3">PX69</strain>
    </source>
</reference>
<proteinExistence type="predicted"/>
<dbReference type="KEGG" id="lpav:PLANPX_4751"/>
<keyword evidence="1" id="KW-0472">Membrane</keyword>
<keyword evidence="3" id="KW-1185">Reference proteome</keyword>
<feature type="transmembrane region" description="Helical" evidence="1">
    <location>
        <begin position="14"/>
        <end position="32"/>
    </location>
</feature>